<protein>
    <recommendedName>
        <fullName evidence="3">Gamma-glutamyltranspeptidase</fullName>
    </recommendedName>
</protein>
<dbReference type="RefSeq" id="WP_284350236.1">
    <property type="nucleotide sequence ID" value="NZ_BRXS01000003.1"/>
</dbReference>
<gene>
    <name evidence="1" type="ORF">rosag_22890</name>
</gene>
<dbReference type="InterPro" id="IPR043137">
    <property type="entry name" value="GGT_ssub_C"/>
</dbReference>
<keyword evidence="2" id="KW-1185">Reference proteome</keyword>
<name>A0AA37QBC2_9BACT</name>
<evidence type="ECO:0000313" key="2">
    <source>
        <dbReference type="Proteomes" id="UP001161325"/>
    </source>
</evidence>
<dbReference type="EMBL" id="BRXS01000003">
    <property type="protein sequence ID" value="GLC25776.1"/>
    <property type="molecule type" value="Genomic_DNA"/>
</dbReference>
<comment type="caution">
    <text evidence="1">The sequence shown here is derived from an EMBL/GenBank/DDBJ whole genome shotgun (WGS) entry which is preliminary data.</text>
</comment>
<dbReference type="AlphaFoldDB" id="A0AA37QBC2"/>
<dbReference type="Proteomes" id="UP001161325">
    <property type="component" value="Unassembled WGS sequence"/>
</dbReference>
<dbReference type="InterPro" id="IPR029055">
    <property type="entry name" value="Ntn_hydrolases_N"/>
</dbReference>
<organism evidence="1 2">
    <name type="scientific">Roseisolibacter agri</name>
    <dbReference type="NCBI Taxonomy" id="2014610"/>
    <lineage>
        <taxon>Bacteria</taxon>
        <taxon>Pseudomonadati</taxon>
        <taxon>Gemmatimonadota</taxon>
        <taxon>Gemmatimonadia</taxon>
        <taxon>Gemmatimonadales</taxon>
        <taxon>Gemmatimonadaceae</taxon>
        <taxon>Roseisolibacter</taxon>
    </lineage>
</organism>
<proteinExistence type="predicted"/>
<accession>A0AA37QBC2</accession>
<reference evidence="1" key="1">
    <citation type="submission" date="2022-08" db="EMBL/GenBank/DDBJ databases">
        <title>Draft genome sequencing of Roseisolibacter agri AW1220.</title>
        <authorList>
            <person name="Tobiishi Y."/>
            <person name="Tonouchi A."/>
        </authorList>
    </citation>
    <scope>NUCLEOTIDE SEQUENCE</scope>
    <source>
        <strain evidence="1">AW1220</strain>
    </source>
</reference>
<evidence type="ECO:0000313" key="1">
    <source>
        <dbReference type="EMBL" id="GLC25776.1"/>
    </source>
</evidence>
<dbReference type="SUPFAM" id="SSF56235">
    <property type="entry name" value="N-terminal nucleophile aminohydrolases (Ntn hydrolases)"/>
    <property type="match status" value="1"/>
</dbReference>
<sequence>MQARRTSLTAIGQSALCIARWVQAPQLQPSAIGRALEIEQGFALSAYGALRSHGYVATNRVANLQFAGVHLFWVRPDGVLVGAGDPRRDGVAVEY</sequence>
<dbReference type="Gene3D" id="3.60.20.40">
    <property type="match status" value="1"/>
</dbReference>
<evidence type="ECO:0008006" key="3">
    <source>
        <dbReference type="Google" id="ProtNLM"/>
    </source>
</evidence>